<feature type="compositionally biased region" description="Polar residues" evidence="1">
    <location>
        <begin position="181"/>
        <end position="196"/>
    </location>
</feature>
<feature type="region of interest" description="Disordered" evidence="1">
    <location>
        <begin position="99"/>
        <end position="207"/>
    </location>
</feature>
<proteinExistence type="predicted"/>
<reference evidence="2" key="1">
    <citation type="submission" date="2021-04" db="EMBL/GenBank/DDBJ databases">
        <authorList>
            <person name="Chebbi M.A.C M."/>
        </authorList>
    </citation>
    <scope>NUCLEOTIDE SEQUENCE</scope>
</reference>
<accession>A0A8J2HEM1</accession>
<keyword evidence="3" id="KW-1185">Reference proteome</keyword>
<feature type="compositionally biased region" description="Polar residues" evidence="1">
    <location>
        <begin position="112"/>
        <end position="121"/>
    </location>
</feature>
<evidence type="ECO:0000313" key="3">
    <source>
        <dbReference type="Proteomes" id="UP000786811"/>
    </source>
</evidence>
<gene>
    <name evidence="2" type="ORF">HICCMSTLAB_LOCUS6595</name>
</gene>
<dbReference type="EMBL" id="CAJNRD030001120">
    <property type="protein sequence ID" value="CAG5093119.1"/>
    <property type="molecule type" value="Genomic_DNA"/>
</dbReference>
<evidence type="ECO:0000256" key="1">
    <source>
        <dbReference type="SAM" id="MobiDB-lite"/>
    </source>
</evidence>
<sequence length="276" mass="31675">MASFCLITNTNRSKYYIVPTTSVYQLDEKDELQPVKPSQYQDGSVCYVRDNHLKLGNATFTIVDTDDDYNAIIKRNPVDTRIITSKLPEYSPRLISDQSLKKTSKKKKGTLATSRDNNVQDSGDYYRIRLAEPAQKELPELSDNNVDDEDDGANKENDKSPPLNQTPSLNETRSPDETDLLNETSPMNQIRKSLQTPRPRKKFGMRRPYNATVRQLNTISKNLVKIRKAQRNIKNKNGNLQQPQQQQTSKIPNFIETITVENDVENSAYIYNDERK</sequence>
<feature type="compositionally biased region" description="Basic and acidic residues" evidence="1">
    <location>
        <begin position="124"/>
        <end position="139"/>
    </location>
</feature>
<dbReference type="Proteomes" id="UP000786811">
    <property type="component" value="Unassembled WGS sequence"/>
</dbReference>
<feature type="compositionally biased region" description="Polar residues" evidence="1">
    <location>
        <begin position="162"/>
        <end position="172"/>
    </location>
</feature>
<dbReference type="OrthoDB" id="10375864at2759"/>
<organism evidence="2 3">
    <name type="scientific">Cotesia congregata</name>
    <name type="common">Parasitoid wasp</name>
    <name type="synonym">Apanteles congregatus</name>
    <dbReference type="NCBI Taxonomy" id="51543"/>
    <lineage>
        <taxon>Eukaryota</taxon>
        <taxon>Metazoa</taxon>
        <taxon>Ecdysozoa</taxon>
        <taxon>Arthropoda</taxon>
        <taxon>Hexapoda</taxon>
        <taxon>Insecta</taxon>
        <taxon>Pterygota</taxon>
        <taxon>Neoptera</taxon>
        <taxon>Endopterygota</taxon>
        <taxon>Hymenoptera</taxon>
        <taxon>Apocrita</taxon>
        <taxon>Ichneumonoidea</taxon>
        <taxon>Braconidae</taxon>
        <taxon>Microgastrinae</taxon>
        <taxon>Cotesia</taxon>
    </lineage>
</organism>
<protein>
    <submittedName>
        <fullName evidence="2">Uncharacterized protein</fullName>
    </submittedName>
</protein>
<evidence type="ECO:0000313" key="2">
    <source>
        <dbReference type="EMBL" id="CAG5093119.1"/>
    </source>
</evidence>
<dbReference type="AlphaFoldDB" id="A0A8J2HEM1"/>
<comment type="caution">
    <text evidence="2">The sequence shown here is derived from an EMBL/GenBank/DDBJ whole genome shotgun (WGS) entry which is preliminary data.</text>
</comment>
<name>A0A8J2HEM1_COTCN</name>